<reference evidence="1 2" key="1">
    <citation type="journal article" date="2019" name="Commun. Biol.">
        <title>The bagworm genome reveals a unique fibroin gene that provides high tensile strength.</title>
        <authorList>
            <person name="Kono N."/>
            <person name="Nakamura H."/>
            <person name="Ohtoshi R."/>
            <person name="Tomita M."/>
            <person name="Numata K."/>
            <person name="Arakawa K."/>
        </authorList>
    </citation>
    <scope>NUCLEOTIDE SEQUENCE [LARGE SCALE GENOMIC DNA]</scope>
</reference>
<evidence type="ECO:0000313" key="2">
    <source>
        <dbReference type="Proteomes" id="UP000299102"/>
    </source>
</evidence>
<dbReference type="AlphaFoldDB" id="A0A4C1TAT1"/>
<keyword evidence="2" id="KW-1185">Reference proteome</keyword>
<protein>
    <submittedName>
        <fullName evidence="1">Uncharacterized protein</fullName>
    </submittedName>
</protein>
<sequence length="117" mass="12637">MISNARRIVHELAFATIATHHRSRREGASSGADTFAGSPITFYVGAPVCSGARTCIGAHFYRLQIIQTNLNVVIRRDDLKNPTSPGNGKFPSAFSSASALSSRFPVGRNSQEMNVSR</sequence>
<accession>A0A4C1TAT1</accession>
<name>A0A4C1TAT1_EUMVA</name>
<comment type="caution">
    <text evidence="1">The sequence shown here is derived from an EMBL/GenBank/DDBJ whole genome shotgun (WGS) entry which is preliminary data.</text>
</comment>
<organism evidence="1 2">
    <name type="scientific">Eumeta variegata</name>
    <name type="common">Bagworm moth</name>
    <name type="synonym">Eumeta japonica</name>
    <dbReference type="NCBI Taxonomy" id="151549"/>
    <lineage>
        <taxon>Eukaryota</taxon>
        <taxon>Metazoa</taxon>
        <taxon>Ecdysozoa</taxon>
        <taxon>Arthropoda</taxon>
        <taxon>Hexapoda</taxon>
        <taxon>Insecta</taxon>
        <taxon>Pterygota</taxon>
        <taxon>Neoptera</taxon>
        <taxon>Endopterygota</taxon>
        <taxon>Lepidoptera</taxon>
        <taxon>Glossata</taxon>
        <taxon>Ditrysia</taxon>
        <taxon>Tineoidea</taxon>
        <taxon>Psychidae</taxon>
        <taxon>Oiketicinae</taxon>
        <taxon>Eumeta</taxon>
    </lineage>
</organism>
<proteinExistence type="predicted"/>
<dbReference type="Proteomes" id="UP000299102">
    <property type="component" value="Unassembled WGS sequence"/>
</dbReference>
<evidence type="ECO:0000313" key="1">
    <source>
        <dbReference type="EMBL" id="GBP10527.1"/>
    </source>
</evidence>
<gene>
    <name evidence="1" type="ORF">EVAR_76374_1</name>
</gene>
<dbReference type="EMBL" id="BGZK01000041">
    <property type="protein sequence ID" value="GBP10527.1"/>
    <property type="molecule type" value="Genomic_DNA"/>
</dbReference>